<dbReference type="Proteomes" id="UP000590599">
    <property type="component" value="Unassembled WGS sequence"/>
</dbReference>
<organism evidence="2 3">
    <name type="scientific">Haemophilus haemolyticus</name>
    <dbReference type="NCBI Taxonomy" id="726"/>
    <lineage>
        <taxon>Bacteria</taxon>
        <taxon>Pseudomonadati</taxon>
        <taxon>Pseudomonadota</taxon>
        <taxon>Gammaproteobacteria</taxon>
        <taxon>Pasteurellales</taxon>
        <taxon>Pasteurellaceae</taxon>
        <taxon>Haemophilus</taxon>
    </lineage>
</organism>
<proteinExistence type="predicted"/>
<reference evidence="2 3" key="1">
    <citation type="submission" date="2020-07" db="EMBL/GenBank/DDBJ databases">
        <title>Genus Haemophilus, Bergeys manual.</title>
        <authorList>
            <person name="Noerskov-Lauritsen N."/>
        </authorList>
    </citation>
    <scope>NUCLEOTIDE SEQUENCE [LARGE SCALE GENOMIC DNA]</scope>
    <source>
        <strain evidence="2 3">CCUG30047</strain>
    </source>
</reference>
<dbReference type="EMBL" id="JACBKA010000002">
    <property type="protein sequence ID" value="NYA26575.1"/>
    <property type="molecule type" value="Genomic_DNA"/>
</dbReference>
<gene>
    <name evidence="2" type="ORF">HZI69_01775</name>
</gene>
<dbReference type="RefSeq" id="WP_179227110.1">
    <property type="nucleotide sequence ID" value="NZ_JACBKA010000002.1"/>
</dbReference>
<evidence type="ECO:0000259" key="1">
    <source>
        <dbReference type="Pfam" id="PF16747"/>
    </source>
</evidence>
<dbReference type="Gene3D" id="2.40.128.710">
    <property type="entry name" value="Surface-adhesin protein E"/>
    <property type="match status" value="1"/>
</dbReference>
<dbReference type="InterPro" id="IPR043088">
    <property type="entry name" value="Adhesin_E"/>
</dbReference>
<dbReference type="InterPro" id="IPR031939">
    <property type="entry name" value="Adhesin_E-like"/>
</dbReference>
<comment type="caution">
    <text evidence="2">The sequence shown here is derived from an EMBL/GenBank/DDBJ whole genome shotgun (WGS) entry which is preliminary data.</text>
</comment>
<protein>
    <recommendedName>
        <fullName evidence="1">Surface-adhesin protein E-like domain-containing protein</fullName>
    </recommendedName>
</protein>
<dbReference type="Pfam" id="PF16747">
    <property type="entry name" value="Adhesin_E"/>
    <property type="match status" value="1"/>
</dbReference>
<dbReference type="AlphaFoldDB" id="A0A852Q1T6"/>
<accession>A0A852Q1T6</accession>
<sequence length="165" mass="18677">MKRFVTLTLISLFCIGCSQPKLLQNQELPQQDRYLKVLNGQDPLYLDKSSIRVNSDNSNELSYYLITNISSSDRALKGTSMKKLTTVNCADKTAILSANNQFEVYTQFFAQGEKLFDIPEKAQKIEMQNTTPLSLISAKVCQYAGKKFGEKENAFIEMQKNLGKQ</sequence>
<feature type="domain" description="Surface-adhesin protein E-like" evidence="1">
    <location>
        <begin position="40"/>
        <end position="142"/>
    </location>
</feature>
<evidence type="ECO:0000313" key="3">
    <source>
        <dbReference type="Proteomes" id="UP000590599"/>
    </source>
</evidence>
<evidence type="ECO:0000313" key="2">
    <source>
        <dbReference type="EMBL" id="NYA26575.1"/>
    </source>
</evidence>
<name>A0A852Q1T6_HAEHA</name>